<evidence type="ECO:0000313" key="5">
    <source>
        <dbReference type="EMBL" id="EXI90953.1"/>
    </source>
</evidence>
<dbReference type="EC" id="2.7.7.65" evidence="1"/>
<dbReference type="InterPro" id="IPR029787">
    <property type="entry name" value="Nucleotide_cyclase"/>
</dbReference>
<dbReference type="SMART" id="SM00267">
    <property type="entry name" value="GGDEF"/>
    <property type="match status" value="1"/>
</dbReference>
<dbReference type="PATRIC" id="fig|1454004.3.peg.303"/>
<dbReference type="CDD" id="cd12915">
    <property type="entry name" value="PDC2_DGC_like"/>
    <property type="match status" value="1"/>
</dbReference>
<sequence>MVKATSKHLEEWASPRTVIVFSLLFVVALWAAVSFWIVVARDERIATTRESLQQMNHAVEDQTRRQFRLANVILAVCAGWLEANPDRDPRSDPGFRRLLDDFRDRTAAIDVRLVTADGTEIDVLSDPPERLEKVADSDYFRGTPGRDGLFIGAPTRRQADDHLELPIARRVLAQAFPILVAVIDLGKLTPVYEKQRPKPGGVITLLRSDGTVLATAPDNPQLLGQPITGVTLPGAQLTPPVQPLVFEETTARQRRQFTSYSTLPDFPLSVMVSADYDAALAPWLKQTLWVIVLAIGVTLPLAVVSLRSLRLLRALANQDAELHYLATTDRLTGVSSRQHFVAAVEERLQGANGEQGPLSILLVDIDFFTRINDGYGHAVGDRALVSFAEAATACLRGADMIGRLGAGEFAMLLLDTDISAAIVVAERIRTATAGIAIPTDNGTVQFTVSIGASQACATDQSFDDLLKRSVEALQTARIGGPGQLAVV</sequence>
<dbReference type="EMBL" id="JEMY01000003">
    <property type="protein sequence ID" value="EXI90953.1"/>
    <property type="molecule type" value="Genomic_DNA"/>
</dbReference>
<dbReference type="Gene3D" id="3.30.450.20">
    <property type="entry name" value="PAS domain"/>
    <property type="match status" value="2"/>
</dbReference>
<evidence type="ECO:0000256" key="1">
    <source>
        <dbReference type="ARBA" id="ARBA00012528"/>
    </source>
</evidence>
<dbReference type="PANTHER" id="PTHR45138">
    <property type="entry name" value="REGULATORY COMPONENTS OF SENSORY TRANSDUCTION SYSTEM"/>
    <property type="match status" value="1"/>
</dbReference>
<feature type="domain" description="GGDEF" evidence="4">
    <location>
        <begin position="356"/>
        <end position="487"/>
    </location>
</feature>
<dbReference type="CDD" id="cd01949">
    <property type="entry name" value="GGDEF"/>
    <property type="match status" value="1"/>
</dbReference>
<reference evidence="5" key="1">
    <citation type="submission" date="2014-02" db="EMBL/GenBank/DDBJ databases">
        <title>Expanding our view of genomic diversity in Candidatus Accumulibacter clades.</title>
        <authorList>
            <person name="Skennerton C.T."/>
            <person name="Barr J.J."/>
            <person name="Slater F.R."/>
            <person name="Bond P.L."/>
            <person name="Tyson G.W."/>
        </authorList>
    </citation>
    <scope>NUCLEOTIDE SEQUENCE [LARGE SCALE GENOMIC DNA]</scope>
</reference>
<dbReference type="InterPro" id="IPR043128">
    <property type="entry name" value="Rev_trsase/Diguanyl_cyclase"/>
</dbReference>
<dbReference type="eggNOG" id="COG3706">
    <property type="taxonomic scope" value="Bacteria"/>
</dbReference>
<dbReference type="InterPro" id="IPR000160">
    <property type="entry name" value="GGDEF_dom"/>
</dbReference>
<dbReference type="Proteomes" id="UP000022141">
    <property type="component" value="Unassembled WGS sequence"/>
</dbReference>
<dbReference type="PROSITE" id="PS50887">
    <property type="entry name" value="GGDEF"/>
    <property type="match status" value="1"/>
</dbReference>
<dbReference type="InterPro" id="IPR050469">
    <property type="entry name" value="Diguanylate_Cyclase"/>
</dbReference>
<dbReference type="STRING" id="1454004.AW11_00294"/>
<comment type="caution">
    <text evidence="5">The sequence shown here is derived from an EMBL/GenBank/DDBJ whole genome shotgun (WGS) entry which is preliminary data.</text>
</comment>
<dbReference type="GO" id="GO:0052621">
    <property type="term" value="F:diguanylate cyclase activity"/>
    <property type="evidence" value="ECO:0007669"/>
    <property type="project" value="UniProtKB-EC"/>
</dbReference>
<evidence type="ECO:0000256" key="3">
    <source>
        <dbReference type="SAM" id="Phobius"/>
    </source>
</evidence>
<keyword evidence="3" id="KW-1133">Transmembrane helix</keyword>
<organism evidence="5 6">
    <name type="scientific">Accumulibacter regalis</name>
    <dbReference type="NCBI Taxonomy" id="522306"/>
    <lineage>
        <taxon>Bacteria</taxon>
        <taxon>Pseudomonadati</taxon>
        <taxon>Pseudomonadota</taxon>
        <taxon>Betaproteobacteria</taxon>
        <taxon>Candidatus Accumulibacter</taxon>
    </lineage>
</organism>
<feature type="transmembrane region" description="Helical" evidence="3">
    <location>
        <begin position="288"/>
        <end position="306"/>
    </location>
</feature>
<dbReference type="Pfam" id="PF00990">
    <property type="entry name" value="GGDEF"/>
    <property type="match status" value="1"/>
</dbReference>
<keyword evidence="6" id="KW-1185">Reference proteome</keyword>
<dbReference type="Gene3D" id="3.30.70.270">
    <property type="match status" value="1"/>
</dbReference>
<evidence type="ECO:0000256" key="2">
    <source>
        <dbReference type="ARBA" id="ARBA00034247"/>
    </source>
</evidence>
<dbReference type="NCBIfam" id="TIGR00254">
    <property type="entry name" value="GGDEF"/>
    <property type="match status" value="1"/>
</dbReference>
<feature type="transmembrane region" description="Helical" evidence="3">
    <location>
        <begin position="18"/>
        <end position="39"/>
    </location>
</feature>
<name>A0A011P7L3_ACCRE</name>
<comment type="catalytic activity">
    <reaction evidence="2">
        <text>2 GTP = 3',3'-c-di-GMP + 2 diphosphate</text>
        <dbReference type="Rhea" id="RHEA:24898"/>
        <dbReference type="ChEBI" id="CHEBI:33019"/>
        <dbReference type="ChEBI" id="CHEBI:37565"/>
        <dbReference type="ChEBI" id="CHEBI:58805"/>
        <dbReference type="EC" id="2.7.7.65"/>
    </reaction>
</comment>
<dbReference type="AlphaFoldDB" id="A0A011P7L3"/>
<gene>
    <name evidence="5" type="primary">pleD_2</name>
    <name evidence="5" type="ORF">AW11_00294</name>
</gene>
<dbReference type="SUPFAM" id="SSF55073">
    <property type="entry name" value="Nucleotide cyclase"/>
    <property type="match status" value="1"/>
</dbReference>
<dbReference type="PANTHER" id="PTHR45138:SF9">
    <property type="entry name" value="DIGUANYLATE CYCLASE DGCM-RELATED"/>
    <property type="match status" value="1"/>
</dbReference>
<evidence type="ECO:0000259" key="4">
    <source>
        <dbReference type="PROSITE" id="PS50887"/>
    </source>
</evidence>
<evidence type="ECO:0000313" key="6">
    <source>
        <dbReference type="Proteomes" id="UP000022141"/>
    </source>
</evidence>
<protein>
    <recommendedName>
        <fullName evidence="1">diguanylate cyclase</fullName>
        <ecNumber evidence="1">2.7.7.65</ecNumber>
    </recommendedName>
</protein>
<proteinExistence type="predicted"/>
<keyword evidence="3" id="KW-0812">Transmembrane</keyword>
<accession>A0A011P7L3</accession>
<keyword evidence="3" id="KW-0472">Membrane</keyword>